<dbReference type="GO" id="GO:0015499">
    <property type="term" value="F:formate transmembrane transporter activity"/>
    <property type="evidence" value="ECO:0007669"/>
    <property type="project" value="TreeGrafter"/>
</dbReference>
<feature type="transmembrane region" description="Helical" evidence="6">
    <location>
        <begin position="266"/>
        <end position="291"/>
    </location>
</feature>
<keyword evidence="2 6" id="KW-0812">Transmembrane</keyword>
<evidence type="ECO:0000313" key="8">
    <source>
        <dbReference type="Proteomes" id="UP000705379"/>
    </source>
</evidence>
<comment type="caution">
    <text evidence="7">The sequence shown here is derived from an EMBL/GenBank/DDBJ whole genome shotgun (WGS) entry which is preliminary data.</text>
</comment>
<sequence>MAETNSNRENGTPKDPTNTREITEERLAEKGTRLTREDLAEVEDRLRLRAAVVYEIIRQEGEEELARDPVRLWWSGLAAGLSIGFSIVAEGLLHSYLPDASWRPLIENLGYSVGFLIVILARQQLFTENTLTAVLPVVGAPKLLTFKRTVRLWSIVFLANMTGTLIFAYGLSTGVFFPDAAHEAFREIAHHMMEIPSPDMFWRGIIAGWIIATLVWLLPSAEANPVGVIVVLTYLIALCDLTHVIAGSVEAFMLAFEGAISWSHAVFGFLVPTLAGNIVGGSALFAILAYAQVREEI</sequence>
<dbReference type="PANTHER" id="PTHR30520">
    <property type="entry name" value="FORMATE TRANSPORTER-RELATED"/>
    <property type="match status" value="1"/>
</dbReference>
<feature type="transmembrane region" description="Helical" evidence="6">
    <location>
        <begin position="152"/>
        <end position="171"/>
    </location>
</feature>
<proteinExistence type="predicted"/>
<dbReference type="Gene3D" id="1.20.1080.10">
    <property type="entry name" value="Glycerol uptake facilitator protein"/>
    <property type="match status" value="1"/>
</dbReference>
<dbReference type="Pfam" id="PF01226">
    <property type="entry name" value="Form_Nir_trans"/>
    <property type="match status" value="1"/>
</dbReference>
<dbReference type="InterPro" id="IPR023271">
    <property type="entry name" value="Aquaporin-like"/>
</dbReference>
<name>A0A944CCT0_9HYPH</name>
<evidence type="ECO:0000256" key="2">
    <source>
        <dbReference type="ARBA" id="ARBA00022692"/>
    </source>
</evidence>
<evidence type="ECO:0000313" key="7">
    <source>
        <dbReference type="EMBL" id="MBS8260082.1"/>
    </source>
</evidence>
<dbReference type="EMBL" id="QTKU01000001">
    <property type="protein sequence ID" value="MBS8260082.1"/>
    <property type="molecule type" value="Genomic_DNA"/>
</dbReference>
<dbReference type="InterPro" id="IPR000292">
    <property type="entry name" value="For/NO2_transpt"/>
</dbReference>
<evidence type="ECO:0000256" key="5">
    <source>
        <dbReference type="SAM" id="MobiDB-lite"/>
    </source>
</evidence>
<feature type="compositionally biased region" description="Polar residues" evidence="5">
    <location>
        <begin position="1"/>
        <end position="16"/>
    </location>
</feature>
<protein>
    <submittedName>
        <fullName evidence="7">Formate/nitrite transporter family protein</fullName>
    </submittedName>
</protein>
<dbReference type="PANTHER" id="PTHR30520:SF2">
    <property type="entry name" value="INNER MEMBRANE PROTEIN YFDC"/>
    <property type="match status" value="1"/>
</dbReference>
<keyword evidence="4 6" id="KW-0472">Membrane</keyword>
<dbReference type="Proteomes" id="UP000705379">
    <property type="component" value="Unassembled WGS sequence"/>
</dbReference>
<evidence type="ECO:0000256" key="4">
    <source>
        <dbReference type="ARBA" id="ARBA00023136"/>
    </source>
</evidence>
<keyword evidence="3 6" id="KW-1133">Transmembrane helix</keyword>
<reference evidence="7" key="2">
    <citation type="journal article" date="2021" name="Microorganisms">
        <title>Bacterial Dimethylsulfoniopropionate Biosynthesis in the East China Sea.</title>
        <authorList>
            <person name="Liu J."/>
            <person name="Zhang Y."/>
            <person name="Liu J."/>
            <person name="Zhong H."/>
            <person name="Williams B.T."/>
            <person name="Zheng Y."/>
            <person name="Curson A.R.J."/>
            <person name="Sun C."/>
            <person name="Sun H."/>
            <person name="Song D."/>
            <person name="Wagner Mackenzie B."/>
            <person name="Bermejo Martinez A."/>
            <person name="Todd J.D."/>
            <person name="Zhang X.H."/>
        </authorList>
    </citation>
    <scope>NUCLEOTIDE SEQUENCE</scope>
    <source>
        <strain evidence="7">AESS21</strain>
    </source>
</reference>
<gene>
    <name evidence="7" type="ORF">DYI23_07625</name>
</gene>
<feature type="transmembrane region" description="Helical" evidence="6">
    <location>
        <begin position="105"/>
        <end position="121"/>
    </location>
</feature>
<feature type="region of interest" description="Disordered" evidence="5">
    <location>
        <begin position="1"/>
        <end position="24"/>
    </location>
</feature>
<accession>A0A944CCT0</accession>
<feature type="transmembrane region" description="Helical" evidence="6">
    <location>
        <begin position="226"/>
        <end position="246"/>
    </location>
</feature>
<dbReference type="AlphaFoldDB" id="A0A944CCT0"/>
<evidence type="ECO:0000256" key="6">
    <source>
        <dbReference type="SAM" id="Phobius"/>
    </source>
</evidence>
<feature type="transmembrane region" description="Helical" evidence="6">
    <location>
        <begin position="200"/>
        <end position="219"/>
    </location>
</feature>
<reference evidence="7" key="1">
    <citation type="submission" date="2018-08" db="EMBL/GenBank/DDBJ databases">
        <authorList>
            <person name="Jin W."/>
            <person name="Wang H."/>
            <person name="Yang Y."/>
            <person name="Li M."/>
            <person name="Liu J."/>
        </authorList>
    </citation>
    <scope>NUCLEOTIDE SEQUENCE</scope>
    <source>
        <strain evidence="7">AESS21</strain>
    </source>
</reference>
<dbReference type="RefSeq" id="WP_213215584.1">
    <property type="nucleotide sequence ID" value="NZ_QTKU01000001.1"/>
</dbReference>
<evidence type="ECO:0000256" key="1">
    <source>
        <dbReference type="ARBA" id="ARBA00004141"/>
    </source>
</evidence>
<dbReference type="GO" id="GO:0005886">
    <property type="term" value="C:plasma membrane"/>
    <property type="evidence" value="ECO:0007669"/>
    <property type="project" value="TreeGrafter"/>
</dbReference>
<comment type="subcellular location">
    <subcellularLocation>
        <location evidence="1">Membrane</location>
        <topology evidence="1">Multi-pass membrane protein</topology>
    </subcellularLocation>
</comment>
<feature type="transmembrane region" description="Helical" evidence="6">
    <location>
        <begin position="72"/>
        <end position="93"/>
    </location>
</feature>
<organism evidence="7 8">
    <name type="scientific">Roseibium polysiphoniae</name>
    <dbReference type="NCBI Taxonomy" id="2571221"/>
    <lineage>
        <taxon>Bacteria</taxon>
        <taxon>Pseudomonadati</taxon>
        <taxon>Pseudomonadota</taxon>
        <taxon>Alphaproteobacteria</taxon>
        <taxon>Hyphomicrobiales</taxon>
        <taxon>Stappiaceae</taxon>
        <taxon>Roseibium</taxon>
    </lineage>
</organism>
<evidence type="ECO:0000256" key="3">
    <source>
        <dbReference type="ARBA" id="ARBA00022989"/>
    </source>
</evidence>